<evidence type="ECO:0000256" key="1">
    <source>
        <dbReference type="ARBA" id="ARBA00004167"/>
    </source>
</evidence>
<keyword evidence="8" id="KW-0472">Membrane</keyword>
<feature type="domain" description="SRCR" evidence="12">
    <location>
        <begin position="214"/>
        <end position="309"/>
    </location>
</feature>
<sequence length="516" mass="57864">MRLADSSTLCRGTLQIKSSDSWFYVCHSTFTSANAFVTCRDFGCGFPVSHYSDYYERESIKTVYRCSGLEEHLHDCPNTTLETSSRCRPTFLQCNEKPRSPEIAIYSAVSFKFYYSDDAAVYQDHPYVIKCSVDAPLKVRTFFLQMRDYNYKIDTELKQAADEDNAAYFLLTPAMSHWTQRTVQHQCQYNFDFDPDTFSSSESKVLDIAEASYVRLDGAESRCLGSLELEYKDEWRPVSHQQWSLKEAAVVCRQLGCGSAVHTHTQSSVEELQSVWRFFSDCEGSESALLTCGSVRESRSTSTVHVLCSDILLPVNVTVESVKNITRGDPIIVYSPYRFHINCSVPPQFPGGHFSLIFTSNDATRTWIQAAVNHTTVFSLDAEKTFSGDYSCIYHVNVSGHLFTQSKNISVKVEDAEDVALDGGLCSGTLLVKDGETQMMVAAEMVSWDMRHAAVVCRQLGCGEAVSTSKVKLPKVTPMWRYFSDCEGAESALLQCGMVLPWISSTAIRVDCADKM</sequence>
<comment type="caution">
    <text evidence="11">Lacks conserved residue(s) required for the propagation of feature annotation.</text>
</comment>
<feature type="disulfide bond" evidence="11">
    <location>
        <begin position="66"/>
        <end position="76"/>
    </location>
</feature>
<reference evidence="15" key="1">
    <citation type="submission" date="2024-04" db="EMBL/GenBank/DDBJ databases">
        <title>Salinicola lusitanus LLJ914,a marine bacterium isolated from the Okinawa Trough.</title>
        <authorList>
            <person name="Li J."/>
        </authorList>
    </citation>
    <scope>NUCLEOTIDE SEQUENCE [LARGE SCALE GENOMIC DNA]</scope>
</reference>
<dbReference type="Proteomes" id="UP001460270">
    <property type="component" value="Unassembled WGS sequence"/>
</dbReference>
<evidence type="ECO:0000256" key="5">
    <source>
        <dbReference type="ARBA" id="ARBA00022729"/>
    </source>
</evidence>
<comment type="caution">
    <text evidence="14">The sequence shown here is derived from an EMBL/GenBank/DDBJ whole genome shotgun (WGS) entry which is preliminary data.</text>
</comment>
<keyword evidence="9 11" id="KW-1015">Disulfide bond</keyword>
<evidence type="ECO:0000256" key="4">
    <source>
        <dbReference type="ARBA" id="ARBA00022692"/>
    </source>
</evidence>
<name>A0AAW0PSI9_9GOBI</name>
<keyword evidence="5" id="KW-0732">Signal</keyword>
<evidence type="ECO:0000256" key="6">
    <source>
        <dbReference type="ARBA" id="ARBA00022737"/>
    </source>
</evidence>
<evidence type="ECO:0000256" key="3">
    <source>
        <dbReference type="ARBA" id="ARBA00022525"/>
    </source>
</evidence>
<keyword evidence="7" id="KW-1133">Transmembrane helix</keyword>
<dbReference type="GO" id="GO:0016020">
    <property type="term" value="C:membrane"/>
    <property type="evidence" value="ECO:0007669"/>
    <property type="project" value="UniProtKB-SubCell"/>
</dbReference>
<evidence type="ECO:0000259" key="13">
    <source>
        <dbReference type="PROSITE" id="PS50835"/>
    </source>
</evidence>
<evidence type="ECO:0000259" key="12">
    <source>
        <dbReference type="PROSITE" id="PS50287"/>
    </source>
</evidence>
<keyword evidence="6" id="KW-0677">Repeat</keyword>
<feature type="disulfide bond" evidence="11">
    <location>
        <begin position="282"/>
        <end position="292"/>
    </location>
</feature>
<dbReference type="Gene3D" id="3.10.250.10">
    <property type="entry name" value="SRCR-like domain"/>
    <property type="match status" value="3"/>
</dbReference>
<dbReference type="SMART" id="SM00202">
    <property type="entry name" value="SR"/>
    <property type="match status" value="3"/>
</dbReference>
<dbReference type="SUPFAM" id="SSF56487">
    <property type="entry name" value="SRCR-like"/>
    <property type="match status" value="3"/>
</dbReference>
<proteinExistence type="predicted"/>
<evidence type="ECO:0000256" key="10">
    <source>
        <dbReference type="ARBA" id="ARBA00023180"/>
    </source>
</evidence>
<gene>
    <name evidence="14" type="ORF">WMY93_005429</name>
</gene>
<dbReference type="EMBL" id="JBBPFD010000004">
    <property type="protein sequence ID" value="KAK7929034.1"/>
    <property type="molecule type" value="Genomic_DNA"/>
</dbReference>
<feature type="domain" description="SRCR" evidence="12">
    <location>
        <begin position="1"/>
        <end position="95"/>
    </location>
</feature>
<feature type="disulfide bond" evidence="11">
    <location>
        <begin position="486"/>
        <end position="496"/>
    </location>
</feature>
<dbReference type="Pfam" id="PF00530">
    <property type="entry name" value="SRCR"/>
    <property type="match status" value="3"/>
</dbReference>
<protein>
    <submittedName>
        <fullName evidence="14">Uncharacterized protein</fullName>
    </submittedName>
</protein>
<evidence type="ECO:0000256" key="2">
    <source>
        <dbReference type="ARBA" id="ARBA00004613"/>
    </source>
</evidence>
<feature type="domain" description="SRCR" evidence="12">
    <location>
        <begin position="419"/>
        <end position="516"/>
    </location>
</feature>
<dbReference type="PROSITE" id="PS50835">
    <property type="entry name" value="IG_LIKE"/>
    <property type="match status" value="1"/>
</dbReference>
<keyword evidence="4" id="KW-0812">Transmembrane</keyword>
<dbReference type="InterPro" id="IPR007110">
    <property type="entry name" value="Ig-like_dom"/>
</dbReference>
<dbReference type="InterPro" id="IPR001190">
    <property type="entry name" value="SRCR"/>
</dbReference>
<dbReference type="FunFam" id="3.10.250.10:FF:000016">
    <property type="entry name" value="Scavenger receptor cysteine-rich protein type 12"/>
    <property type="match status" value="1"/>
</dbReference>
<accession>A0AAW0PSI9</accession>
<feature type="domain" description="Ig-like" evidence="13">
    <location>
        <begin position="314"/>
        <end position="410"/>
    </location>
</feature>
<dbReference type="PRINTS" id="PR00258">
    <property type="entry name" value="SPERACTRCPTR"/>
</dbReference>
<dbReference type="AlphaFoldDB" id="A0AAW0PSI9"/>
<comment type="subcellular location">
    <subcellularLocation>
        <location evidence="1">Membrane</location>
        <topology evidence="1">Single-pass membrane protein</topology>
    </subcellularLocation>
    <subcellularLocation>
        <location evidence="2">Secreted</location>
    </subcellularLocation>
</comment>
<dbReference type="InterPro" id="IPR036772">
    <property type="entry name" value="SRCR-like_dom_sf"/>
</dbReference>
<keyword evidence="10" id="KW-0325">Glycoprotein</keyword>
<evidence type="ECO:0000256" key="7">
    <source>
        <dbReference type="ARBA" id="ARBA00022989"/>
    </source>
</evidence>
<dbReference type="PROSITE" id="PS50287">
    <property type="entry name" value="SRCR_2"/>
    <property type="match status" value="3"/>
</dbReference>
<evidence type="ECO:0000256" key="11">
    <source>
        <dbReference type="PROSITE-ProRule" id="PRU00196"/>
    </source>
</evidence>
<evidence type="ECO:0000256" key="8">
    <source>
        <dbReference type="ARBA" id="ARBA00023136"/>
    </source>
</evidence>
<dbReference type="PANTHER" id="PTHR19331:SF22">
    <property type="entry name" value="DELETED IN MALIGNANT BRAIN TUMORS 1 PROTEIN"/>
    <property type="match status" value="1"/>
</dbReference>
<dbReference type="PANTHER" id="PTHR19331">
    <property type="entry name" value="SCAVENGER RECEPTOR DOMAIN-CONTAINING"/>
    <property type="match status" value="1"/>
</dbReference>
<organism evidence="14 15">
    <name type="scientific">Mugilogobius chulae</name>
    <name type="common">yellowstripe goby</name>
    <dbReference type="NCBI Taxonomy" id="88201"/>
    <lineage>
        <taxon>Eukaryota</taxon>
        <taxon>Metazoa</taxon>
        <taxon>Chordata</taxon>
        <taxon>Craniata</taxon>
        <taxon>Vertebrata</taxon>
        <taxon>Euteleostomi</taxon>
        <taxon>Actinopterygii</taxon>
        <taxon>Neopterygii</taxon>
        <taxon>Teleostei</taxon>
        <taxon>Neoteleostei</taxon>
        <taxon>Acanthomorphata</taxon>
        <taxon>Gobiaria</taxon>
        <taxon>Gobiiformes</taxon>
        <taxon>Gobioidei</taxon>
        <taxon>Gobiidae</taxon>
        <taxon>Gobionellinae</taxon>
        <taxon>Mugilogobius</taxon>
    </lineage>
</organism>
<keyword evidence="3" id="KW-0964">Secreted</keyword>
<evidence type="ECO:0000313" key="14">
    <source>
        <dbReference type="EMBL" id="KAK7929034.1"/>
    </source>
</evidence>
<evidence type="ECO:0000313" key="15">
    <source>
        <dbReference type="Proteomes" id="UP001460270"/>
    </source>
</evidence>
<keyword evidence="15" id="KW-1185">Reference proteome</keyword>
<evidence type="ECO:0000256" key="9">
    <source>
        <dbReference type="ARBA" id="ARBA00023157"/>
    </source>
</evidence>